<dbReference type="PRINTS" id="PR00035">
    <property type="entry name" value="HTHGNTR"/>
</dbReference>
<name>A0A1W2ASF1_9HYPH</name>
<dbReference type="InterPro" id="IPR036390">
    <property type="entry name" value="WH_DNA-bd_sf"/>
</dbReference>
<dbReference type="InterPro" id="IPR011711">
    <property type="entry name" value="GntR_C"/>
</dbReference>
<dbReference type="SMART" id="SM00895">
    <property type="entry name" value="FCD"/>
    <property type="match status" value="1"/>
</dbReference>
<dbReference type="SUPFAM" id="SSF48008">
    <property type="entry name" value="GntR ligand-binding domain-like"/>
    <property type="match status" value="1"/>
</dbReference>
<dbReference type="AlphaFoldDB" id="A0A1W2ASF1"/>
<evidence type="ECO:0000256" key="4">
    <source>
        <dbReference type="SAM" id="MobiDB-lite"/>
    </source>
</evidence>
<dbReference type="Pfam" id="PF00392">
    <property type="entry name" value="GntR"/>
    <property type="match status" value="1"/>
</dbReference>
<organism evidence="6 7">
    <name type="scientific">Fulvimarina manganoxydans</name>
    <dbReference type="NCBI Taxonomy" id="937218"/>
    <lineage>
        <taxon>Bacteria</taxon>
        <taxon>Pseudomonadati</taxon>
        <taxon>Pseudomonadota</taxon>
        <taxon>Alphaproteobacteria</taxon>
        <taxon>Hyphomicrobiales</taxon>
        <taxon>Aurantimonadaceae</taxon>
        <taxon>Fulvimarina</taxon>
    </lineage>
</organism>
<dbReference type="SUPFAM" id="SSF46785">
    <property type="entry name" value="Winged helix' DNA-binding domain"/>
    <property type="match status" value="1"/>
</dbReference>
<dbReference type="Proteomes" id="UP000192656">
    <property type="component" value="Unassembled WGS sequence"/>
</dbReference>
<dbReference type="GO" id="GO:0003700">
    <property type="term" value="F:DNA-binding transcription factor activity"/>
    <property type="evidence" value="ECO:0007669"/>
    <property type="project" value="InterPro"/>
</dbReference>
<dbReference type="GO" id="GO:0003677">
    <property type="term" value="F:DNA binding"/>
    <property type="evidence" value="ECO:0007669"/>
    <property type="project" value="UniProtKB-KW"/>
</dbReference>
<reference evidence="6 7" key="1">
    <citation type="submission" date="2017-04" db="EMBL/GenBank/DDBJ databases">
        <authorList>
            <person name="Afonso C.L."/>
            <person name="Miller P.J."/>
            <person name="Scott M.A."/>
            <person name="Spackman E."/>
            <person name="Goraichik I."/>
            <person name="Dimitrov K.M."/>
            <person name="Suarez D.L."/>
            <person name="Swayne D.E."/>
        </authorList>
    </citation>
    <scope>NUCLEOTIDE SEQUENCE [LARGE SCALE GENOMIC DNA]</scope>
    <source>
        <strain evidence="6 7">CGMCC 1.10972</strain>
    </source>
</reference>
<proteinExistence type="predicted"/>
<feature type="compositionally biased region" description="Pro residues" evidence="4">
    <location>
        <begin position="1"/>
        <end position="12"/>
    </location>
</feature>
<dbReference type="Gene3D" id="1.10.10.10">
    <property type="entry name" value="Winged helix-like DNA-binding domain superfamily/Winged helix DNA-binding domain"/>
    <property type="match status" value="1"/>
</dbReference>
<dbReference type="CDD" id="cd07377">
    <property type="entry name" value="WHTH_GntR"/>
    <property type="match status" value="1"/>
</dbReference>
<accession>A0A1W2ASF1</accession>
<dbReference type="PROSITE" id="PS50949">
    <property type="entry name" value="HTH_GNTR"/>
    <property type="match status" value="1"/>
</dbReference>
<evidence type="ECO:0000313" key="7">
    <source>
        <dbReference type="Proteomes" id="UP000192656"/>
    </source>
</evidence>
<dbReference type="PANTHER" id="PTHR43537">
    <property type="entry name" value="TRANSCRIPTIONAL REGULATOR, GNTR FAMILY"/>
    <property type="match status" value="1"/>
</dbReference>
<dbReference type="STRING" id="937218.SAMN06297251_10538"/>
<dbReference type="RefSeq" id="WP_244556843.1">
    <property type="nucleotide sequence ID" value="NZ_FWXR01000005.1"/>
</dbReference>
<evidence type="ECO:0000256" key="2">
    <source>
        <dbReference type="ARBA" id="ARBA00023125"/>
    </source>
</evidence>
<dbReference type="Pfam" id="PF07729">
    <property type="entry name" value="FCD"/>
    <property type="match status" value="1"/>
</dbReference>
<feature type="domain" description="HTH gntR-type" evidence="5">
    <location>
        <begin position="21"/>
        <end position="89"/>
    </location>
</feature>
<keyword evidence="7" id="KW-1185">Reference proteome</keyword>
<sequence>MKTPETKPPPSLAPTAPARRSGLSARVAEELRRAILSGVVPIGGKLPSEAALTASHGVSRTVVREAIAELRADGLVEPRQGAGVFVTAIAAGPPQPFQSVDPMRLSSAIELLELRYAVEIEAAGLAALRRSPAQDEAIFEHCAVIERLMREGASTVEADFALHLTIADATNNMRFREFLEMLGEKAIPRRAVQRSESGEETPSDYLRQIQAEHRAIADAISRQEDEAAREAMRIHLKGGQMRYRKLLRKALDPTYQTSC</sequence>
<feature type="region of interest" description="Disordered" evidence="4">
    <location>
        <begin position="1"/>
        <end position="21"/>
    </location>
</feature>
<keyword evidence="2" id="KW-0238">DNA-binding</keyword>
<dbReference type="InterPro" id="IPR008920">
    <property type="entry name" value="TF_FadR/GntR_C"/>
</dbReference>
<keyword evidence="1" id="KW-0805">Transcription regulation</keyword>
<dbReference type="InterPro" id="IPR036388">
    <property type="entry name" value="WH-like_DNA-bd_sf"/>
</dbReference>
<dbReference type="EMBL" id="FWXR01000005">
    <property type="protein sequence ID" value="SMC63440.1"/>
    <property type="molecule type" value="Genomic_DNA"/>
</dbReference>
<dbReference type="PANTHER" id="PTHR43537:SF5">
    <property type="entry name" value="UXU OPERON TRANSCRIPTIONAL REGULATOR"/>
    <property type="match status" value="1"/>
</dbReference>
<keyword evidence="3" id="KW-0804">Transcription</keyword>
<dbReference type="Gene3D" id="1.20.120.530">
    <property type="entry name" value="GntR ligand-binding domain-like"/>
    <property type="match status" value="1"/>
</dbReference>
<dbReference type="InterPro" id="IPR000524">
    <property type="entry name" value="Tscrpt_reg_HTH_GntR"/>
</dbReference>
<gene>
    <name evidence="6" type="ORF">SAMN06297251_10538</name>
</gene>
<protein>
    <submittedName>
        <fullName evidence="6">Transcriptional regulator, GntR family</fullName>
    </submittedName>
</protein>
<evidence type="ECO:0000256" key="3">
    <source>
        <dbReference type="ARBA" id="ARBA00023163"/>
    </source>
</evidence>
<evidence type="ECO:0000256" key="1">
    <source>
        <dbReference type="ARBA" id="ARBA00023015"/>
    </source>
</evidence>
<dbReference type="SMART" id="SM00345">
    <property type="entry name" value="HTH_GNTR"/>
    <property type="match status" value="1"/>
</dbReference>
<evidence type="ECO:0000313" key="6">
    <source>
        <dbReference type="EMBL" id="SMC63440.1"/>
    </source>
</evidence>
<evidence type="ECO:0000259" key="5">
    <source>
        <dbReference type="PROSITE" id="PS50949"/>
    </source>
</evidence>